<sequence>MKEASSKANAEHKEFEQQLKKRRKEFGDLLEQYSAEVDSYHTKSEIIKRDSIASEVTELAEQLKAAAAEAEYINSQEKLFGWASTKYGNVQK</sequence>
<reference evidence="1 2" key="1">
    <citation type="submission" date="2020-02" db="EMBL/GenBank/DDBJ databases">
        <title>Draft genome sequence of Haematococcus lacustris strain NIES-144.</title>
        <authorList>
            <person name="Morimoto D."/>
            <person name="Nakagawa S."/>
            <person name="Yoshida T."/>
            <person name="Sawayama S."/>
        </authorList>
    </citation>
    <scope>NUCLEOTIDE SEQUENCE [LARGE SCALE GENOMIC DNA]</scope>
    <source>
        <strain evidence="1 2">NIES-144</strain>
    </source>
</reference>
<feature type="non-terminal residue" evidence="1">
    <location>
        <position position="92"/>
    </location>
</feature>
<comment type="caution">
    <text evidence="1">The sequence shown here is derived from an EMBL/GenBank/DDBJ whole genome shotgun (WGS) entry which is preliminary data.</text>
</comment>
<protein>
    <submittedName>
        <fullName evidence="1">Uncharacterized protein</fullName>
    </submittedName>
</protein>
<dbReference type="EMBL" id="BLLF01000314">
    <property type="protein sequence ID" value="GFH10428.1"/>
    <property type="molecule type" value="Genomic_DNA"/>
</dbReference>
<organism evidence="1 2">
    <name type="scientific">Haematococcus lacustris</name>
    <name type="common">Green alga</name>
    <name type="synonym">Haematococcus pluvialis</name>
    <dbReference type="NCBI Taxonomy" id="44745"/>
    <lineage>
        <taxon>Eukaryota</taxon>
        <taxon>Viridiplantae</taxon>
        <taxon>Chlorophyta</taxon>
        <taxon>core chlorophytes</taxon>
        <taxon>Chlorophyceae</taxon>
        <taxon>CS clade</taxon>
        <taxon>Chlamydomonadales</taxon>
        <taxon>Haematococcaceae</taxon>
        <taxon>Haematococcus</taxon>
    </lineage>
</organism>
<dbReference type="AlphaFoldDB" id="A0A699YRR9"/>
<proteinExistence type="predicted"/>
<feature type="non-terminal residue" evidence="1">
    <location>
        <position position="1"/>
    </location>
</feature>
<evidence type="ECO:0000313" key="2">
    <source>
        <dbReference type="Proteomes" id="UP000485058"/>
    </source>
</evidence>
<accession>A0A699YRR9</accession>
<gene>
    <name evidence="1" type="ORF">HaLaN_05738</name>
</gene>
<keyword evidence="2" id="KW-1185">Reference proteome</keyword>
<dbReference type="Proteomes" id="UP000485058">
    <property type="component" value="Unassembled WGS sequence"/>
</dbReference>
<evidence type="ECO:0000313" key="1">
    <source>
        <dbReference type="EMBL" id="GFH10428.1"/>
    </source>
</evidence>
<name>A0A699YRR9_HAELA</name>